<evidence type="ECO:0000256" key="1">
    <source>
        <dbReference type="ARBA" id="ARBA00004429"/>
    </source>
</evidence>
<dbReference type="InterPro" id="IPR003004">
    <property type="entry name" value="GspF/PilC"/>
</dbReference>
<dbReference type="GO" id="GO:0005886">
    <property type="term" value="C:plasma membrane"/>
    <property type="evidence" value="ECO:0007669"/>
    <property type="project" value="UniProtKB-SubCell"/>
</dbReference>
<evidence type="ECO:0000256" key="8">
    <source>
        <dbReference type="ARBA" id="ARBA00023136"/>
    </source>
</evidence>
<feature type="transmembrane region" description="Helical" evidence="10">
    <location>
        <begin position="321"/>
        <end position="345"/>
    </location>
</feature>
<comment type="subcellular location">
    <subcellularLocation>
        <location evidence="1 9">Cell inner membrane</location>
        <topology evidence="1 9">Multi-pass membrane protein</topology>
    </subcellularLocation>
</comment>
<dbReference type="Pfam" id="PF00482">
    <property type="entry name" value="T2SSF"/>
    <property type="match status" value="2"/>
</dbReference>
<evidence type="ECO:0000256" key="10">
    <source>
        <dbReference type="SAM" id="Phobius"/>
    </source>
</evidence>
<evidence type="ECO:0000256" key="7">
    <source>
        <dbReference type="ARBA" id="ARBA00022989"/>
    </source>
</evidence>
<dbReference type="EMBL" id="FMSV02000502">
    <property type="protein sequence ID" value="SEH06650.1"/>
    <property type="molecule type" value="Genomic_DNA"/>
</dbReference>
<keyword evidence="6 9" id="KW-0812">Transmembrane</keyword>
<gene>
    <name evidence="12" type="primary">gspF_1</name>
    <name evidence="12" type="ORF">MBHS_02514</name>
</gene>
<proteinExistence type="inferred from homology"/>
<dbReference type="PROSITE" id="PS00874">
    <property type="entry name" value="T2SP_F"/>
    <property type="match status" value="1"/>
</dbReference>
<accession>A0A1H6F971</accession>
<keyword evidence="13" id="KW-1185">Reference proteome</keyword>
<dbReference type="PANTHER" id="PTHR30012:SF7">
    <property type="entry name" value="PROTEIN TRANSPORT PROTEIN HOFC HOMOLOG"/>
    <property type="match status" value="1"/>
</dbReference>
<dbReference type="GO" id="GO:0015628">
    <property type="term" value="P:protein secretion by the type II secretion system"/>
    <property type="evidence" value="ECO:0007669"/>
    <property type="project" value="TreeGrafter"/>
</dbReference>
<dbReference type="PRINTS" id="PR00812">
    <property type="entry name" value="BCTERIALGSPF"/>
</dbReference>
<dbReference type="PANTHER" id="PTHR30012">
    <property type="entry name" value="GENERAL SECRETION PATHWAY PROTEIN"/>
    <property type="match status" value="1"/>
</dbReference>
<dbReference type="Proteomes" id="UP000236724">
    <property type="component" value="Unassembled WGS sequence"/>
</dbReference>
<keyword evidence="4" id="KW-1003">Cell membrane</keyword>
<dbReference type="Gene3D" id="1.20.81.30">
    <property type="entry name" value="Type II secretion system (T2SS), domain F"/>
    <property type="match status" value="2"/>
</dbReference>
<keyword evidence="7 10" id="KW-1133">Transmembrane helix</keyword>
<evidence type="ECO:0000256" key="2">
    <source>
        <dbReference type="ARBA" id="ARBA00005745"/>
    </source>
</evidence>
<feature type="domain" description="Type II secretion system protein GspF" evidence="11">
    <location>
        <begin position="223"/>
        <end position="344"/>
    </location>
</feature>
<evidence type="ECO:0000256" key="5">
    <source>
        <dbReference type="ARBA" id="ARBA00022519"/>
    </source>
</evidence>
<feature type="domain" description="Type II secretion system protein GspF" evidence="11">
    <location>
        <begin position="15"/>
        <end position="141"/>
    </location>
</feature>
<name>A0A1H6F971_9GAMM</name>
<evidence type="ECO:0000259" key="11">
    <source>
        <dbReference type="Pfam" id="PF00482"/>
    </source>
</evidence>
<dbReference type="InterPro" id="IPR001992">
    <property type="entry name" value="T2SS_GspF/T4SS_PilC_CS"/>
</dbReference>
<keyword evidence="5" id="KW-0997">Cell inner membrane</keyword>
<feature type="transmembrane region" description="Helical" evidence="10">
    <location>
        <begin position="118"/>
        <end position="143"/>
    </location>
</feature>
<comment type="similarity">
    <text evidence="2 9">Belongs to the GSP F family.</text>
</comment>
<dbReference type="OrthoDB" id="9805682at2"/>
<evidence type="ECO:0000256" key="6">
    <source>
        <dbReference type="ARBA" id="ARBA00022692"/>
    </source>
</evidence>
<evidence type="ECO:0000256" key="4">
    <source>
        <dbReference type="ARBA" id="ARBA00022475"/>
    </source>
</evidence>
<evidence type="ECO:0000313" key="13">
    <source>
        <dbReference type="Proteomes" id="UP000236724"/>
    </source>
</evidence>
<sequence length="352" mass="39906">MSEKNRLIDTDINEFLHEWVLLSEAGMETNDMLEVLQNGQENRAMRRFVSRVCQVVKNGETLTDALSQHPAFFPAFQLDVLRQSKPADLIPTLKTLLAYRESIAFAEINLKARLRNALIYPALLFIAVLAISLFLMIFVVPVFDEMFQSFGAALPQLTAGVLAFSGFLLQYGPIIALILIALIFYYVFDVKRQGVFSRFIHWALLATPGFGRMTQYMETITALRTWVFMQEQQQSLAQSTKAAVEASNNPFYAHLLAQVNKQVEQGSSLPQAISEVGRYFPAKLQHILMIVEKTQKQVLLSTLADFYMQKLNLMIKPASQIFNLFMILILWLIVGTLVIAMYLPIFHVGTVI</sequence>
<reference evidence="12 13" key="1">
    <citation type="submission" date="2016-10" db="EMBL/GenBank/DDBJ databases">
        <authorList>
            <person name="de Groot N.N."/>
        </authorList>
    </citation>
    <scope>NUCLEOTIDE SEQUENCE [LARGE SCALE GENOMIC DNA]</scope>
    <source>
        <strain evidence="12">MBHS1</strain>
    </source>
</reference>
<organism evidence="12 13">
    <name type="scientific">Candidatus Venteria ishoeyi</name>
    <dbReference type="NCBI Taxonomy" id="1899563"/>
    <lineage>
        <taxon>Bacteria</taxon>
        <taxon>Pseudomonadati</taxon>
        <taxon>Pseudomonadota</taxon>
        <taxon>Gammaproteobacteria</taxon>
        <taxon>Thiotrichales</taxon>
        <taxon>Thiotrichaceae</taxon>
        <taxon>Venteria</taxon>
    </lineage>
</organism>
<keyword evidence="3 9" id="KW-0813">Transport</keyword>
<keyword evidence="8 10" id="KW-0472">Membrane</keyword>
<dbReference type="AlphaFoldDB" id="A0A1H6F971"/>
<dbReference type="RefSeq" id="WP_103920402.1">
    <property type="nucleotide sequence ID" value="NZ_FMSV02000502.1"/>
</dbReference>
<protein>
    <submittedName>
        <fullName evidence="12">Putative type II secretion system protein F</fullName>
    </submittedName>
</protein>
<evidence type="ECO:0000256" key="9">
    <source>
        <dbReference type="RuleBase" id="RU003923"/>
    </source>
</evidence>
<feature type="transmembrane region" description="Helical" evidence="10">
    <location>
        <begin position="163"/>
        <end position="188"/>
    </location>
</feature>
<dbReference type="InterPro" id="IPR018076">
    <property type="entry name" value="T2SS_GspF_dom"/>
</dbReference>
<dbReference type="InterPro" id="IPR042094">
    <property type="entry name" value="T2SS_GspF_sf"/>
</dbReference>
<evidence type="ECO:0000313" key="12">
    <source>
        <dbReference type="EMBL" id="SEH06650.1"/>
    </source>
</evidence>
<evidence type="ECO:0000256" key="3">
    <source>
        <dbReference type="ARBA" id="ARBA00022448"/>
    </source>
</evidence>